<keyword evidence="6" id="KW-1185">Reference proteome</keyword>
<dbReference type="Proteomes" id="UP001142810">
    <property type="component" value="Unassembled WGS sequence"/>
</dbReference>
<dbReference type="InterPro" id="IPR015943">
    <property type="entry name" value="WD40/YVTN_repeat-like_dom_sf"/>
</dbReference>
<dbReference type="Gene3D" id="2.130.10.10">
    <property type="entry name" value="YVTN repeat-like/Quinoprotein amine dehydrogenase"/>
    <property type="match status" value="1"/>
</dbReference>
<feature type="signal peptide" evidence="3">
    <location>
        <begin position="1"/>
        <end position="19"/>
    </location>
</feature>
<comment type="caution">
    <text evidence="5">The sequence shown here is derived from an EMBL/GenBank/DDBJ whole genome shotgun (WGS) entry which is preliminary data.</text>
</comment>
<evidence type="ECO:0000256" key="3">
    <source>
        <dbReference type="SAM" id="SignalP"/>
    </source>
</evidence>
<reference evidence="5" key="1">
    <citation type="submission" date="2022-11" db="EMBL/GenBank/DDBJ databases">
        <title>Alteromonas sp. nov., isolated from sea water of the Qingdao.</title>
        <authorList>
            <person name="Wang Q."/>
        </authorList>
    </citation>
    <scope>NUCLEOTIDE SEQUENCE</scope>
    <source>
        <strain evidence="5">ASW11-7</strain>
    </source>
</reference>
<evidence type="ECO:0000256" key="1">
    <source>
        <dbReference type="ARBA" id="ARBA00022531"/>
    </source>
</evidence>
<keyword evidence="3" id="KW-0732">Signal</keyword>
<sequence length="344" mass="37918">MKKAFWAMAAACMVSTASAEQAFMAPLVKQSVLLDVAASEYMVIVGERGHILTSDDGETFTQQSVPTHSTLTAVDIVGDNVWAVGHDAIILHSSDKGTSWQQQLFNPDIERPFLDVLFFDDQHGIAVGAYGLFYRTTDGGKAWNAERHPTLLSADDQAYLEQVREEDEDFYQQELNSILPHINRVTLDDDILYMAGEAGLLAYSTDHGKSWNRYEVDYTGSFFDIRPLSGDTVVAVGLRGNVFKMKEQGVWRYVSTCSTSTLNSLIPLSDERLTALGNNGIVVTLSRPLPDSTDSPYTPITQCNRPKEVSVQQLDDKAAVLNAVKFNNKIIGVSANGIKKLNLD</sequence>
<accession>A0ABT3P7E8</accession>
<feature type="chain" id="PRO_5045957270" evidence="3">
    <location>
        <begin position="20"/>
        <end position="344"/>
    </location>
</feature>
<keyword evidence="1" id="KW-0602">Photosynthesis</keyword>
<evidence type="ECO:0000256" key="2">
    <source>
        <dbReference type="ARBA" id="ARBA00023276"/>
    </source>
</evidence>
<feature type="domain" description="Photosynthesis system II assembly factor Ycf48/Hcf136-like" evidence="4">
    <location>
        <begin position="29"/>
        <end position="102"/>
    </location>
</feature>
<dbReference type="PANTHER" id="PTHR47199">
    <property type="entry name" value="PHOTOSYSTEM II STABILITY/ASSEMBLY FACTOR HCF136, CHLOROPLASTIC"/>
    <property type="match status" value="1"/>
</dbReference>
<dbReference type="InterPro" id="IPR028203">
    <property type="entry name" value="PSII_CF48-like_dom"/>
</dbReference>
<dbReference type="EMBL" id="JAPFRD010000010">
    <property type="protein sequence ID" value="MCW8108450.1"/>
    <property type="molecule type" value="Genomic_DNA"/>
</dbReference>
<protein>
    <submittedName>
        <fullName evidence="5">YCF48-related protein</fullName>
    </submittedName>
</protein>
<evidence type="ECO:0000313" key="5">
    <source>
        <dbReference type="EMBL" id="MCW8108450.1"/>
    </source>
</evidence>
<dbReference type="SUPFAM" id="SSF110296">
    <property type="entry name" value="Oligoxyloglucan reducing end-specific cellobiohydrolase"/>
    <property type="match status" value="1"/>
</dbReference>
<organism evidence="5 6">
    <name type="scientific">Alteromonas aquimaris</name>
    <dbReference type="NCBI Taxonomy" id="2998417"/>
    <lineage>
        <taxon>Bacteria</taxon>
        <taxon>Pseudomonadati</taxon>
        <taxon>Pseudomonadota</taxon>
        <taxon>Gammaproteobacteria</taxon>
        <taxon>Alteromonadales</taxon>
        <taxon>Alteromonadaceae</taxon>
        <taxon>Alteromonas/Salinimonas group</taxon>
        <taxon>Alteromonas</taxon>
    </lineage>
</organism>
<feature type="domain" description="Photosynthesis system II assembly factor Ycf48/Hcf136-like" evidence="4">
    <location>
        <begin position="108"/>
        <end position="214"/>
    </location>
</feature>
<keyword evidence="2" id="KW-0604">Photosystem II</keyword>
<evidence type="ECO:0000313" key="6">
    <source>
        <dbReference type="Proteomes" id="UP001142810"/>
    </source>
</evidence>
<proteinExistence type="predicted"/>
<dbReference type="RefSeq" id="WP_265617170.1">
    <property type="nucleotide sequence ID" value="NZ_JAPFRD010000010.1"/>
</dbReference>
<dbReference type="PANTHER" id="PTHR47199:SF2">
    <property type="entry name" value="PHOTOSYSTEM II STABILITY_ASSEMBLY FACTOR HCF136, CHLOROPLASTIC"/>
    <property type="match status" value="1"/>
</dbReference>
<dbReference type="Pfam" id="PF14870">
    <property type="entry name" value="PSII_BNR"/>
    <property type="match status" value="2"/>
</dbReference>
<evidence type="ECO:0000259" key="4">
    <source>
        <dbReference type="Pfam" id="PF14870"/>
    </source>
</evidence>
<gene>
    <name evidence="5" type="ORF">OPS25_08080</name>
</gene>
<name>A0ABT3P7E8_9ALTE</name>